<dbReference type="InterPro" id="IPR036681">
    <property type="entry name" value="PgpA-like_sf"/>
</dbReference>
<comment type="subcellular location">
    <subcellularLocation>
        <location evidence="1">Cell inner membrane</location>
        <topology evidence="1">Multi-pass membrane protein</topology>
    </subcellularLocation>
</comment>
<evidence type="ECO:0000313" key="4">
    <source>
        <dbReference type="EMBL" id="MBO8414995.1"/>
    </source>
</evidence>
<accession>A0A9D9D8U1</accession>
<dbReference type="InterPro" id="IPR026037">
    <property type="entry name" value="PgpA"/>
</dbReference>
<evidence type="ECO:0000256" key="1">
    <source>
        <dbReference type="PIRNR" id="PIRNR006162"/>
    </source>
</evidence>
<dbReference type="Pfam" id="PF04608">
    <property type="entry name" value="PgpA"/>
    <property type="match status" value="1"/>
</dbReference>
<keyword evidence="1" id="KW-0443">Lipid metabolism</keyword>
<dbReference type="InterPro" id="IPR007686">
    <property type="entry name" value="YutG/PgpA"/>
</dbReference>
<dbReference type="AlphaFoldDB" id="A0A9D9D8U1"/>
<comment type="catalytic activity">
    <reaction evidence="1">
        <text>a 1,2-diacyl-sn-glycero-3-phospho-(1'-sn-glycero-3'-phosphate) + H2O = a 1,2-diacyl-sn-glycero-3-phospho-(1'-sn-glycerol) + phosphate</text>
        <dbReference type="Rhea" id="RHEA:33751"/>
        <dbReference type="ChEBI" id="CHEBI:15377"/>
        <dbReference type="ChEBI" id="CHEBI:43474"/>
        <dbReference type="ChEBI" id="CHEBI:60110"/>
        <dbReference type="ChEBI" id="CHEBI:64716"/>
        <dbReference type="EC" id="3.1.3.27"/>
    </reaction>
</comment>
<keyword evidence="2" id="KW-1133">Transmembrane helix</keyword>
<reference evidence="4" key="2">
    <citation type="journal article" date="2021" name="PeerJ">
        <title>Extensive microbial diversity within the chicken gut microbiome revealed by metagenomics and culture.</title>
        <authorList>
            <person name="Gilroy R."/>
            <person name="Ravi A."/>
            <person name="Getino M."/>
            <person name="Pursley I."/>
            <person name="Horton D.L."/>
            <person name="Alikhan N.F."/>
            <person name="Baker D."/>
            <person name="Gharbi K."/>
            <person name="Hall N."/>
            <person name="Watson M."/>
            <person name="Adriaenssens E.M."/>
            <person name="Foster-Nyarko E."/>
            <person name="Jarju S."/>
            <person name="Secka A."/>
            <person name="Antonio M."/>
            <person name="Oren A."/>
            <person name="Chaudhuri R.R."/>
            <person name="La Ragione R."/>
            <person name="Hildebrand F."/>
            <person name="Pallen M.J."/>
        </authorList>
    </citation>
    <scope>NUCLEOTIDE SEQUENCE</scope>
    <source>
        <strain evidence="4">17213</strain>
    </source>
</reference>
<sequence length="164" mass="17436">MAGRALLFKLNFKNPWHLMAVGFGSGLAPKAPGTFGSLAAAPLCFLMLLFCSKPVIAAIALVVFILGCKACSEAEKAMGVHDHGGIVIDEFVGMFVTAMTVPSEHALLGTVTTFVLFRIFDILKPFPVSLADKKVAGGFGIMLDDVVAAVYALICNYLLFAFVF</sequence>
<keyword evidence="1" id="KW-1003">Cell membrane</keyword>
<comment type="pathway">
    <text evidence="1">Phospholipid metabolism; phosphatidylglycerol biosynthesis; phosphatidylglycerol from CDP-diacylglycerol: step 2/2.</text>
</comment>
<dbReference type="GO" id="GO:0008962">
    <property type="term" value="F:phosphatidylglycerophosphatase activity"/>
    <property type="evidence" value="ECO:0007669"/>
    <property type="project" value="UniProtKB-EC"/>
</dbReference>
<keyword evidence="1" id="KW-0378">Hydrolase</keyword>
<keyword evidence="1 2" id="KW-0812">Transmembrane</keyword>
<feature type="transmembrane region" description="Helical" evidence="2">
    <location>
        <begin position="105"/>
        <end position="123"/>
    </location>
</feature>
<dbReference type="GO" id="GO:0046872">
    <property type="term" value="F:metal ion binding"/>
    <property type="evidence" value="ECO:0007669"/>
    <property type="project" value="UniProtKB-KW"/>
</dbReference>
<evidence type="ECO:0000259" key="3">
    <source>
        <dbReference type="Pfam" id="PF04608"/>
    </source>
</evidence>
<dbReference type="EC" id="3.1.3.27" evidence="1"/>
<gene>
    <name evidence="4" type="ORF">IAB19_01270</name>
</gene>
<dbReference type="PANTHER" id="PTHR36305:SF1">
    <property type="entry name" value="PHOSPHATIDYLGLYCEROPHOSPHATASE A"/>
    <property type="match status" value="1"/>
</dbReference>
<keyword evidence="1" id="KW-0460">Magnesium</keyword>
<dbReference type="GO" id="GO:0005886">
    <property type="term" value="C:plasma membrane"/>
    <property type="evidence" value="ECO:0007669"/>
    <property type="project" value="UniProtKB-SubCell"/>
</dbReference>
<dbReference type="PANTHER" id="PTHR36305">
    <property type="entry name" value="PHOSPHATIDYLGLYCEROPHOSPHATASE A"/>
    <property type="match status" value="1"/>
</dbReference>
<dbReference type="GO" id="GO:0009395">
    <property type="term" value="P:phospholipid catabolic process"/>
    <property type="evidence" value="ECO:0007669"/>
    <property type="project" value="UniProtKB-KW"/>
</dbReference>
<comment type="caution">
    <text evidence="4">The sequence shown here is derived from an EMBL/GenBank/DDBJ whole genome shotgun (WGS) entry which is preliminary data.</text>
</comment>
<evidence type="ECO:0000256" key="2">
    <source>
        <dbReference type="SAM" id="Phobius"/>
    </source>
</evidence>
<reference evidence="4" key="1">
    <citation type="submission" date="2020-10" db="EMBL/GenBank/DDBJ databases">
        <authorList>
            <person name="Gilroy R."/>
        </authorList>
    </citation>
    <scope>NUCLEOTIDE SEQUENCE</scope>
    <source>
        <strain evidence="4">17213</strain>
    </source>
</reference>
<feature type="transmembrane region" description="Helical" evidence="2">
    <location>
        <begin position="135"/>
        <end position="163"/>
    </location>
</feature>
<dbReference type="SUPFAM" id="SSF101307">
    <property type="entry name" value="YutG-like"/>
    <property type="match status" value="1"/>
</dbReference>
<keyword evidence="1" id="KW-0595">Phospholipid degradation</keyword>
<keyword evidence="1" id="KW-0442">Lipid degradation</keyword>
<dbReference type="PIRSF" id="PIRSF006162">
    <property type="entry name" value="PgpA"/>
    <property type="match status" value="1"/>
</dbReference>
<name>A0A9D9D8U1_9GAMM</name>
<keyword evidence="1 2" id="KW-0472">Membrane</keyword>
<feature type="transmembrane region" description="Helical" evidence="2">
    <location>
        <begin position="39"/>
        <end position="68"/>
    </location>
</feature>
<proteinExistence type="predicted"/>
<protein>
    <recommendedName>
        <fullName evidence="1">Phosphatidylglycerophosphatase A</fullName>
        <ecNumber evidence="1">3.1.3.27</ecNumber>
    </recommendedName>
    <alternativeName>
        <fullName evidence="1">Phosphatidylglycerolphosphate phosphatase A</fullName>
    </alternativeName>
</protein>
<comment type="function">
    <text evidence="1">Lipid phosphatase which dephosphorylates phosphatidylglycerophosphate (PGP) to phosphatidylglycerol (PG).</text>
</comment>
<dbReference type="Proteomes" id="UP000823631">
    <property type="component" value="Unassembled WGS sequence"/>
</dbReference>
<feature type="domain" description="YutG/PgpA" evidence="3">
    <location>
        <begin position="19"/>
        <end position="159"/>
    </location>
</feature>
<keyword evidence="1" id="KW-0479">Metal-binding</keyword>
<keyword evidence="1" id="KW-1208">Phospholipid metabolism</keyword>
<keyword evidence="1" id="KW-0997">Cell inner membrane</keyword>
<evidence type="ECO:0000313" key="5">
    <source>
        <dbReference type="Proteomes" id="UP000823631"/>
    </source>
</evidence>
<dbReference type="CDD" id="cd06971">
    <property type="entry name" value="PgpA"/>
    <property type="match status" value="1"/>
</dbReference>
<organism evidence="4 5">
    <name type="scientific">Candidatus Avisuccinivibrio stercorigallinarum</name>
    <dbReference type="NCBI Taxonomy" id="2840704"/>
    <lineage>
        <taxon>Bacteria</taxon>
        <taxon>Pseudomonadati</taxon>
        <taxon>Pseudomonadota</taxon>
        <taxon>Gammaproteobacteria</taxon>
        <taxon>Aeromonadales</taxon>
        <taxon>Succinivibrionaceae</taxon>
        <taxon>Succinivibrionaceae incertae sedis</taxon>
        <taxon>Candidatus Avisuccinivibrio</taxon>
    </lineage>
</organism>
<comment type="cofactor">
    <cofactor evidence="1">
        <name>Mg(2+)</name>
        <dbReference type="ChEBI" id="CHEBI:18420"/>
    </cofactor>
</comment>
<dbReference type="EMBL" id="JADINH010000022">
    <property type="protein sequence ID" value="MBO8414995.1"/>
    <property type="molecule type" value="Genomic_DNA"/>
</dbReference>